<dbReference type="PANTHER" id="PTHR43531">
    <property type="entry name" value="PROTEIN ICFG"/>
    <property type="match status" value="1"/>
</dbReference>
<sequence>MLQRLTIGARLALAFSLLALLLLAISTIGFRGLQQVKSTAVETLEIDAAIALDASRVQLLALQLRRYEKDAFINFAEAERHASYRDRWQDARERLAATLSTAREQAPSDELQALYLEAEAALEEYATGFLAIYRRLSDGEFATTAAVNQAFDEHKDAVYHLSDTAGAIGERAEAHMATARQAIDVSHATALRWLLSVAALALGAAALLSLLITRSIVTPLGQALAITERVAEGDLDQTIQVHGRDETARLLNALQHMTRSLSSLVASIRQAGESVHGNADEIAHGSHALAARTEQQASALQQSAASMEEITSSVAQNADSTREADDLAEEATVRTRVSNETVSRSVTQIQEVVADAARMDSIIETIDTIAFQTNILALNASVEAAQAGDKGRGFAVVASEVRALASRSADAAGEIRKLLDTTRRQLEACADQVLQSGQSMSDTTTSIERLGAVVTRIGAATREQADGLTQIGTAVAELDSTTQQNAGMVQSTSQAAITLKRQAEALTAMVARFRVAEAPAGAPAIAAPATIAASTRRPEASAEPA</sequence>
<dbReference type="InterPro" id="IPR003660">
    <property type="entry name" value="HAMP_dom"/>
</dbReference>
<dbReference type="PROSITE" id="PS50111">
    <property type="entry name" value="CHEMOTAXIS_TRANSDUC_2"/>
    <property type="match status" value="1"/>
</dbReference>
<protein>
    <submittedName>
        <fullName evidence="9">HAMP domain-containing protein</fullName>
    </submittedName>
</protein>
<evidence type="ECO:0000256" key="2">
    <source>
        <dbReference type="ARBA" id="ARBA00022481"/>
    </source>
</evidence>
<dbReference type="FunFam" id="1.10.287.950:FF:000001">
    <property type="entry name" value="Methyl-accepting chemotaxis sensory transducer"/>
    <property type="match status" value="1"/>
</dbReference>
<dbReference type="InterPro" id="IPR004089">
    <property type="entry name" value="MCPsignal_dom"/>
</dbReference>
<dbReference type="RefSeq" id="WP_146802950.1">
    <property type="nucleotide sequence ID" value="NZ_BJUK01000018.1"/>
</dbReference>
<evidence type="ECO:0000313" key="11">
    <source>
        <dbReference type="Proteomes" id="UP000651738"/>
    </source>
</evidence>
<dbReference type="EMBL" id="JAEDAF010000003">
    <property type="protein sequence ID" value="MBH8579456.1"/>
    <property type="molecule type" value="Genomic_DNA"/>
</dbReference>
<evidence type="ECO:0000313" key="9">
    <source>
        <dbReference type="EMBL" id="MBH8579456.1"/>
    </source>
</evidence>
<keyword evidence="3 5" id="KW-0807">Transducer</keyword>
<comment type="caution">
    <text evidence="8">The sequence shown here is derived from an EMBL/GenBank/DDBJ whole genome shotgun (WGS) entry which is preliminary data.</text>
</comment>
<evidence type="ECO:0000313" key="10">
    <source>
        <dbReference type="Proteomes" id="UP000321275"/>
    </source>
</evidence>
<dbReference type="PANTHER" id="PTHR43531:SF14">
    <property type="entry name" value="METHYL-ACCEPTING CHEMOTAXIS PROTEIN I-RELATED"/>
    <property type="match status" value="1"/>
</dbReference>
<dbReference type="GO" id="GO:0004888">
    <property type="term" value="F:transmembrane signaling receptor activity"/>
    <property type="evidence" value="ECO:0007669"/>
    <property type="project" value="InterPro"/>
</dbReference>
<dbReference type="GO" id="GO:0006935">
    <property type="term" value="P:chemotaxis"/>
    <property type="evidence" value="ECO:0007669"/>
    <property type="project" value="InterPro"/>
</dbReference>
<dbReference type="Pfam" id="PF00672">
    <property type="entry name" value="HAMP"/>
    <property type="match status" value="1"/>
</dbReference>
<feature type="domain" description="Methyl-accepting transducer" evidence="6">
    <location>
        <begin position="271"/>
        <end position="500"/>
    </location>
</feature>
<evidence type="ECO:0000256" key="3">
    <source>
        <dbReference type="ARBA" id="ARBA00023224"/>
    </source>
</evidence>
<evidence type="ECO:0000313" key="8">
    <source>
        <dbReference type="EMBL" id="GEK47612.1"/>
    </source>
</evidence>
<gene>
    <name evidence="8" type="ORF">HPA02_18950</name>
    <name evidence="9" type="ORF">I7V36_05035</name>
</gene>
<dbReference type="EMBL" id="BJUK01000018">
    <property type="protein sequence ID" value="GEK47612.1"/>
    <property type="molecule type" value="Genomic_DNA"/>
</dbReference>
<dbReference type="AlphaFoldDB" id="A0A510X841"/>
<keyword evidence="2" id="KW-0488">Methylation</keyword>
<reference evidence="8 10" key="1">
    <citation type="submission" date="2019-07" db="EMBL/GenBank/DDBJ databases">
        <title>Whole genome shotgun sequence of Halomonas pacifica NBRC 102220.</title>
        <authorList>
            <person name="Hosoyama A."/>
            <person name="Uohara A."/>
            <person name="Ohji S."/>
            <person name="Ichikawa N."/>
        </authorList>
    </citation>
    <scope>NUCLEOTIDE SEQUENCE [LARGE SCALE GENOMIC DNA]</scope>
    <source>
        <strain evidence="8 10">NBRC 102220</strain>
    </source>
</reference>
<evidence type="ECO:0000256" key="1">
    <source>
        <dbReference type="ARBA" id="ARBA00004370"/>
    </source>
</evidence>
<organism evidence="8 10">
    <name type="scientific">Bisbaumannia pacifica</name>
    <dbReference type="NCBI Taxonomy" id="77098"/>
    <lineage>
        <taxon>Bacteria</taxon>
        <taxon>Pseudomonadati</taxon>
        <taxon>Pseudomonadota</taxon>
        <taxon>Gammaproteobacteria</taxon>
        <taxon>Oceanospirillales</taxon>
        <taxon>Halomonadaceae</taxon>
        <taxon>Bisbaumannia</taxon>
    </lineage>
</organism>
<dbReference type="Proteomes" id="UP000651738">
    <property type="component" value="Unassembled WGS sequence"/>
</dbReference>
<accession>A0A510X841</accession>
<dbReference type="PRINTS" id="PR00260">
    <property type="entry name" value="CHEMTRNSDUCR"/>
</dbReference>
<comment type="subcellular location">
    <subcellularLocation>
        <location evidence="1">Membrane</location>
    </subcellularLocation>
</comment>
<dbReference type="CDD" id="cd06225">
    <property type="entry name" value="HAMP"/>
    <property type="match status" value="1"/>
</dbReference>
<proteinExistence type="inferred from homology"/>
<dbReference type="SUPFAM" id="SSF58104">
    <property type="entry name" value="Methyl-accepting chemotaxis protein (MCP) signaling domain"/>
    <property type="match status" value="1"/>
</dbReference>
<reference evidence="9 11" key="2">
    <citation type="submission" date="2020-12" db="EMBL/GenBank/DDBJ databases">
        <title>Draft genome sequence of Halomonas pacifica strain CARE-V15.</title>
        <authorList>
            <person name="Vignesh N."/>
            <person name="Thabitha A."/>
            <person name="Saravanan R."/>
            <person name="Manigandan V."/>
        </authorList>
    </citation>
    <scope>NUCLEOTIDE SEQUENCE [LARGE SCALE GENOMIC DNA]</scope>
    <source>
        <strain evidence="9 11">CARE-V15</strain>
    </source>
</reference>
<dbReference type="SMART" id="SM00304">
    <property type="entry name" value="HAMP"/>
    <property type="match status" value="1"/>
</dbReference>
<dbReference type="SMART" id="SM00283">
    <property type="entry name" value="MA"/>
    <property type="match status" value="1"/>
</dbReference>
<dbReference type="OrthoDB" id="2489132at2"/>
<dbReference type="GO" id="GO:0005886">
    <property type="term" value="C:plasma membrane"/>
    <property type="evidence" value="ECO:0007669"/>
    <property type="project" value="TreeGrafter"/>
</dbReference>
<dbReference type="Pfam" id="PF00015">
    <property type="entry name" value="MCPsignal"/>
    <property type="match status" value="1"/>
</dbReference>
<feature type="domain" description="HAMP" evidence="7">
    <location>
        <begin position="214"/>
        <end position="266"/>
    </location>
</feature>
<evidence type="ECO:0000256" key="5">
    <source>
        <dbReference type="PROSITE-ProRule" id="PRU00284"/>
    </source>
</evidence>
<name>A0A510X841_9GAMM</name>
<dbReference type="InterPro" id="IPR051310">
    <property type="entry name" value="MCP_chemotaxis"/>
</dbReference>
<evidence type="ECO:0000259" key="6">
    <source>
        <dbReference type="PROSITE" id="PS50111"/>
    </source>
</evidence>
<dbReference type="GO" id="GO:0007165">
    <property type="term" value="P:signal transduction"/>
    <property type="evidence" value="ECO:0007669"/>
    <property type="project" value="UniProtKB-KW"/>
</dbReference>
<dbReference type="Gene3D" id="1.10.287.950">
    <property type="entry name" value="Methyl-accepting chemotaxis protein"/>
    <property type="match status" value="1"/>
</dbReference>
<keyword evidence="10" id="KW-1185">Reference proteome</keyword>
<evidence type="ECO:0000256" key="4">
    <source>
        <dbReference type="ARBA" id="ARBA00029447"/>
    </source>
</evidence>
<evidence type="ECO:0000259" key="7">
    <source>
        <dbReference type="PROSITE" id="PS50885"/>
    </source>
</evidence>
<comment type="similarity">
    <text evidence="4">Belongs to the methyl-accepting chemotaxis (MCP) protein family.</text>
</comment>
<dbReference type="PROSITE" id="PS50885">
    <property type="entry name" value="HAMP"/>
    <property type="match status" value="1"/>
</dbReference>
<dbReference type="InterPro" id="IPR004090">
    <property type="entry name" value="Chemotax_Me-accpt_rcpt"/>
</dbReference>
<dbReference type="Proteomes" id="UP000321275">
    <property type="component" value="Unassembled WGS sequence"/>
</dbReference>